<dbReference type="PROSITE" id="PS01124">
    <property type="entry name" value="HTH_ARAC_FAMILY_2"/>
    <property type="match status" value="1"/>
</dbReference>
<dbReference type="AlphaFoldDB" id="A0A644WKK2"/>
<keyword evidence="1" id="KW-0805">Transcription regulation</keyword>
<dbReference type="InterPro" id="IPR020449">
    <property type="entry name" value="Tscrpt_reg_AraC-type_HTH"/>
</dbReference>
<evidence type="ECO:0000259" key="4">
    <source>
        <dbReference type="PROSITE" id="PS01124"/>
    </source>
</evidence>
<name>A0A644WKK2_9ZZZZ</name>
<organism evidence="5">
    <name type="scientific">bioreactor metagenome</name>
    <dbReference type="NCBI Taxonomy" id="1076179"/>
    <lineage>
        <taxon>unclassified sequences</taxon>
        <taxon>metagenomes</taxon>
        <taxon>ecological metagenomes</taxon>
    </lineage>
</organism>
<dbReference type="SMART" id="SM00342">
    <property type="entry name" value="HTH_ARAC"/>
    <property type="match status" value="1"/>
</dbReference>
<reference evidence="5" key="1">
    <citation type="submission" date="2019-08" db="EMBL/GenBank/DDBJ databases">
        <authorList>
            <person name="Kucharzyk K."/>
            <person name="Murdoch R.W."/>
            <person name="Higgins S."/>
            <person name="Loffler F."/>
        </authorList>
    </citation>
    <scope>NUCLEOTIDE SEQUENCE</scope>
</reference>
<proteinExistence type="predicted"/>
<dbReference type="PANTHER" id="PTHR43280">
    <property type="entry name" value="ARAC-FAMILY TRANSCRIPTIONAL REGULATOR"/>
    <property type="match status" value="1"/>
</dbReference>
<sequence>MRRFKISAEKFSRRVLFLFGLMDVGNKKEIPSSLFNADEILSRVEALLEREELFRSSQLSINLLARRAGTNRTYLSRCFQLKRTSYVNYINNYRLKYAKKLIDSSVSDSKSIAEISELAGFPNPRSFAKCFSAKYGMNPSQYKREILATPPHS</sequence>
<dbReference type="GO" id="GO:0043565">
    <property type="term" value="F:sequence-specific DNA binding"/>
    <property type="evidence" value="ECO:0007669"/>
    <property type="project" value="InterPro"/>
</dbReference>
<evidence type="ECO:0000313" key="5">
    <source>
        <dbReference type="EMBL" id="MPM04426.1"/>
    </source>
</evidence>
<dbReference type="InterPro" id="IPR018062">
    <property type="entry name" value="HTH_AraC-typ_CS"/>
</dbReference>
<dbReference type="GO" id="GO:0003700">
    <property type="term" value="F:DNA-binding transcription factor activity"/>
    <property type="evidence" value="ECO:0007669"/>
    <property type="project" value="InterPro"/>
</dbReference>
<dbReference type="InterPro" id="IPR018060">
    <property type="entry name" value="HTH_AraC"/>
</dbReference>
<evidence type="ECO:0000256" key="2">
    <source>
        <dbReference type="ARBA" id="ARBA00023125"/>
    </source>
</evidence>
<protein>
    <recommendedName>
        <fullName evidence="4">HTH araC/xylS-type domain-containing protein</fullName>
    </recommendedName>
</protein>
<dbReference type="PRINTS" id="PR00032">
    <property type="entry name" value="HTHARAC"/>
</dbReference>
<comment type="caution">
    <text evidence="5">The sequence shown here is derived from an EMBL/GenBank/DDBJ whole genome shotgun (WGS) entry which is preliminary data.</text>
</comment>
<dbReference type="InterPro" id="IPR009057">
    <property type="entry name" value="Homeodomain-like_sf"/>
</dbReference>
<dbReference type="PROSITE" id="PS00041">
    <property type="entry name" value="HTH_ARAC_FAMILY_1"/>
    <property type="match status" value="1"/>
</dbReference>
<evidence type="ECO:0000256" key="3">
    <source>
        <dbReference type="ARBA" id="ARBA00023163"/>
    </source>
</evidence>
<dbReference type="SUPFAM" id="SSF46689">
    <property type="entry name" value="Homeodomain-like"/>
    <property type="match status" value="1"/>
</dbReference>
<dbReference type="EMBL" id="VSSQ01001038">
    <property type="protein sequence ID" value="MPM04426.1"/>
    <property type="molecule type" value="Genomic_DNA"/>
</dbReference>
<keyword evidence="2" id="KW-0238">DNA-binding</keyword>
<evidence type="ECO:0000256" key="1">
    <source>
        <dbReference type="ARBA" id="ARBA00023015"/>
    </source>
</evidence>
<dbReference type="PANTHER" id="PTHR43280:SF2">
    <property type="entry name" value="HTH-TYPE TRANSCRIPTIONAL REGULATOR EXSA"/>
    <property type="match status" value="1"/>
</dbReference>
<gene>
    <name evidence="5" type="ORF">SDC9_50703</name>
</gene>
<accession>A0A644WKK2</accession>
<dbReference type="Gene3D" id="1.10.10.60">
    <property type="entry name" value="Homeodomain-like"/>
    <property type="match status" value="1"/>
</dbReference>
<dbReference type="Pfam" id="PF12833">
    <property type="entry name" value="HTH_18"/>
    <property type="match status" value="1"/>
</dbReference>
<keyword evidence="3" id="KW-0804">Transcription</keyword>
<feature type="domain" description="HTH araC/xylS-type" evidence="4">
    <location>
        <begin position="38"/>
        <end position="145"/>
    </location>
</feature>